<dbReference type="InterPro" id="IPR001810">
    <property type="entry name" value="F-box_dom"/>
</dbReference>
<dbReference type="PROSITE" id="PS50082">
    <property type="entry name" value="WD_REPEATS_2"/>
    <property type="match status" value="7"/>
</dbReference>
<feature type="compositionally biased region" description="Low complexity" evidence="5">
    <location>
        <begin position="1"/>
        <end position="20"/>
    </location>
</feature>
<keyword evidence="3" id="KW-0547">Nucleotide-binding</keyword>
<dbReference type="InterPro" id="IPR019775">
    <property type="entry name" value="WD40_repeat_CS"/>
</dbReference>
<feature type="region of interest" description="Disordered" evidence="5">
    <location>
        <begin position="215"/>
        <end position="266"/>
    </location>
</feature>
<dbReference type="PROSITE" id="PS50294">
    <property type="entry name" value="WD_REPEATS_REGION"/>
    <property type="match status" value="6"/>
</dbReference>
<reference evidence="7" key="1">
    <citation type="journal article" date="2008" name="Nature">
        <title>The amphioxus genome and the evolution of the chordate karyotype.</title>
        <authorList>
            <consortium name="US DOE Joint Genome Institute (JGI-PGF)"/>
            <person name="Putnam N.H."/>
            <person name="Butts T."/>
            <person name="Ferrier D.E.K."/>
            <person name="Furlong R.F."/>
            <person name="Hellsten U."/>
            <person name="Kawashima T."/>
            <person name="Robinson-Rechavi M."/>
            <person name="Shoguchi E."/>
            <person name="Terry A."/>
            <person name="Yu J.-K."/>
            <person name="Benito-Gutierrez E.L."/>
            <person name="Dubchak I."/>
            <person name="Garcia-Fernandez J."/>
            <person name="Gibson-Brown J.J."/>
            <person name="Grigoriev I.V."/>
            <person name="Horton A.C."/>
            <person name="de Jong P.J."/>
            <person name="Jurka J."/>
            <person name="Kapitonov V.V."/>
            <person name="Kohara Y."/>
            <person name="Kuroki Y."/>
            <person name="Lindquist E."/>
            <person name="Lucas S."/>
            <person name="Osoegawa K."/>
            <person name="Pennacchio L.A."/>
            <person name="Salamov A.A."/>
            <person name="Satou Y."/>
            <person name="Sauka-Spengler T."/>
            <person name="Schmutz J."/>
            <person name="Shin-I T."/>
            <person name="Toyoda A."/>
            <person name="Bronner-Fraser M."/>
            <person name="Fujiyama A."/>
            <person name="Holland L.Z."/>
            <person name="Holland P.W.H."/>
            <person name="Satoh N."/>
            <person name="Rokhsar D.S."/>
        </authorList>
    </citation>
    <scope>NUCLEOTIDE SEQUENCE [LARGE SCALE GENOMIC DNA]</scope>
    <source>
        <strain evidence="7">S238N-H82</strain>
        <tissue evidence="7">Testes</tissue>
    </source>
</reference>
<gene>
    <name evidence="7" type="ORF">BRAFLDRAFT_72242</name>
</gene>
<dbReference type="PROSITE" id="PS51419">
    <property type="entry name" value="RAB"/>
    <property type="match status" value="1"/>
</dbReference>
<feature type="region of interest" description="Disordered" evidence="5">
    <location>
        <begin position="1"/>
        <end position="98"/>
    </location>
</feature>
<evidence type="ECO:0000256" key="4">
    <source>
        <dbReference type="PROSITE-ProRule" id="PRU00221"/>
    </source>
</evidence>
<feature type="region of interest" description="Disordered" evidence="5">
    <location>
        <begin position="145"/>
        <end position="168"/>
    </location>
</feature>
<dbReference type="GO" id="GO:0003924">
    <property type="term" value="F:GTPase activity"/>
    <property type="evidence" value="ECO:0007669"/>
    <property type="project" value="InterPro"/>
</dbReference>
<keyword evidence="2" id="KW-0677">Repeat</keyword>
<dbReference type="FunFam" id="2.130.10.10:FF:000715">
    <property type="entry name" value="F-box protein MET30"/>
    <property type="match status" value="1"/>
</dbReference>
<evidence type="ECO:0000256" key="2">
    <source>
        <dbReference type="ARBA" id="ARBA00022737"/>
    </source>
</evidence>
<dbReference type="SUPFAM" id="SSF52540">
    <property type="entry name" value="P-loop containing nucleoside triphosphate hydrolases"/>
    <property type="match status" value="1"/>
</dbReference>
<evidence type="ECO:0000259" key="6">
    <source>
        <dbReference type="Pfam" id="PF12937"/>
    </source>
</evidence>
<dbReference type="eggNOG" id="KOG0274">
    <property type="taxonomic scope" value="Eukaryota"/>
</dbReference>
<organism>
    <name type="scientific">Branchiostoma floridae</name>
    <name type="common">Florida lancelet</name>
    <name type="synonym">Amphioxus</name>
    <dbReference type="NCBI Taxonomy" id="7739"/>
    <lineage>
        <taxon>Eukaryota</taxon>
        <taxon>Metazoa</taxon>
        <taxon>Chordata</taxon>
        <taxon>Cephalochordata</taxon>
        <taxon>Leptocardii</taxon>
        <taxon>Amphioxiformes</taxon>
        <taxon>Branchiostomatidae</taxon>
        <taxon>Branchiostoma</taxon>
    </lineage>
</organism>
<dbReference type="SUPFAM" id="SSF81383">
    <property type="entry name" value="F-box domain"/>
    <property type="match status" value="1"/>
</dbReference>
<dbReference type="PROSITE" id="PS51421">
    <property type="entry name" value="RAS"/>
    <property type="match status" value="1"/>
</dbReference>
<dbReference type="Gene3D" id="3.40.50.300">
    <property type="entry name" value="P-loop containing nucleotide triphosphate hydrolases"/>
    <property type="match status" value="1"/>
</dbReference>
<dbReference type="Pfam" id="PF00071">
    <property type="entry name" value="Ras"/>
    <property type="match status" value="1"/>
</dbReference>
<accession>C3ZAF5</accession>
<dbReference type="Gene3D" id="2.130.10.10">
    <property type="entry name" value="YVTN repeat-like/Quinoprotein amine dehydrogenase"/>
    <property type="match status" value="3"/>
</dbReference>
<dbReference type="PRINTS" id="PR00449">
    <property type="entry name" value="RASTRNSFRMNG"/>
</dbReference>
<feature type="repeat" description="WD" evidence="4">
    <location>
        <begin position="484"/>
        <end position="523"/>
    </location>
</feature>
<feature type="repeat" description="WD" evidence="4">
    <location>
        <begin position="736"/>
        <end position="768"/>
    </location>
</feature>
<proteinExistence type="predicted"/>
<feature type="repeat" description="WD" evidence="4">
    <location>
        <begin position="526"/>
        <end position="558"/>
    </location>
</feature>
<dbReference type="eggNOG" id="KOG0395">
    <property type="taxonomic scope" value="Eukaryota"/>
</dbReference>
<dbReference type="Gene3D" id="1.20.1280.50">
    <property type="match status" value="1"/>
</dbReference>
<dbReference type="GO" id="GO:0005525">
    <property type="term" value="F:GTP binding"/>
    <property type="evidence" value="ECO:0007669"/>
    <property type="project" value="InterPro"/>
</dbReference>
<feature type="repeat" description="WD" evidence="4">
    <location>
        <begin position="572"/>
        <end position="611"/>
    </location>
</feature>
<evidence type="ECO:0000313" key="7">
    <source>
        <dbReference type="EMBL" id="EEN50358.1"/>
    </source>
</evidence>
<dbReference type="CDD" id="cd00200">
    <property type="entry name" value="WD40"/>
    <property type="match status" value="1"/>
</dbReference>
<feature type="repeat" description="WD" evidence="4">
    <location>
        <begin position="612"/>
        <end position="644"/>
    </location>
</feature>
<dbReference type="PRINTS" id="PR00320">
    <property type="entry name" value="GPROTEINBRPT"/>
</dbReference>
<dbReference type="PANTHER" id="PTHR22847">
    <property type="entry name" value="WD40 REPEAT PROTEIN"/>
    <property type="match status" value="1"/>
</dbReference>
<dbReference type="SMART" id="SM00175">
    <property type="entry name" value="RAB"/>
    <property type="match status" value="1"/>
</dbReference>
<dbReference type="EMBL" id="GG666602">
    <property type="protein sequence ID" value="EEN50358.1"/>
    <property type="molecule type" value="Genomic_DNA"/>
</dbReference>
<dbReference type="SMART" id="SM00320">
    <property type="entry name" value="WD40"/>
    <property type="match status" value="7"/>
</dbReference>
<feature type="compositionally biased region" description="Basic and acidic residues" evidence="5">
    <location>
        <begin position="247"/>
        <end position="256"/>
    </location>
</feature>
<protein>
    <recommendedName>
        <fullName evidence="6">F-box domain-containing protein</fullName>
    </recommendedName>
</protein>
<dbReference type="InterPro" id="IPR027417">
    <property type="entry name" value="P-loop_NTPase"/>
</dbReference>
<dbReference type="PANTHER" id="PTHR22847:SF745">
    <property type="entry name" value="F-BOX_WD REPEAT-CONTAINING PROTEIN 7"/>
    <property type="match status" value="1"/>
</dbReference>
<feature type="compositionally biased region" description="Low complexity" evidence="5">
    <location>
        <begin position="78"/>
        <end position="96"/>
    </location>
</feature>
<dbReference type="InterPro" id="IPR001806">
    <property type="entry name" value="Small_GTPase"/>
</dbReference>
<dbReference type="SMART" id="SM00174">
    <property type="entry name" value="RHO"/>
    <property type="match status" value="1"/>
</dbReference>
<feature type="repeat" description="WD" evidence="4">
    <location>
        <begin position="696"/>
        <end position="735"/>
    </location>
</feature>
<dbReference type="InterPro" id="IPR005225">
    <property type="entry name" value="Small_GTP-bd"/>
</dbReference>
<dbReference type="Pfam" id="PF00400">
    <property type="entry name" value="WD40"/>
    <property type="match status" value="7"/>
</dbReference>
<dbReference type="PROSITE" id="PS00678">
    <property type="entry name" value="WD_REPEATS_1"/>
    <property type="match status" value="6"/>
</dbReference>
<feature type="region of interest" description="Disordered" evidence="5">
    <location>
        <begin position="282"/>
        <end position="325"/>
    </location>
</feature>
<evidence type="ECO:0000256" key="3">
    <source>
        <dbReference type="ARBA" id="ARBA00022741"/>
    </source>
</evidence>
<dbReference type="SUPFAM" id="SSF50978">
    <property type="entry name" value="WD40 repeat-like"/>
    <property type="match status" value="1"/>
</dbReference>
<evidence type="ECO:0000256" key="1">
    <source>
        <dbReference type="ARBA" id="ARBA00022574"/>
    </source>
</evidence>
<dbReference type="SMART" id="SM00173">
    <property type="entry name" value="RAS"/>
    <property type="match status" value="1"/>
</dbReference>
<dbReference type="InterPro" id="IPR001680">
    <property type="entry name" value="WD40_rpt"/>
</dbReference>
<evidence type="ECO:0000256" key="5">
    <source>
        <dbReference type="SAM" id="MobiDB-lite"/>
    </source>
</evidence>
<dbReference type="Pfam" id="PF12937">
    <property type="entry name" value="F-box-like"/>
    <property type="match status" value="1"/>
</dbReference>
<dbReference type="InterPro" id="IPR015943">
    <property type="entry name" value="WD40/YVTN_repeat-like_dom_sf"/>
</dbReference>
<sequence length="932" mass="103802">MDVAAGGDDYASGGASDSDGPTVQSPKRAKSRSKVWDRVTWFARRKSSRGCSQSEAAGTPHPGAACLPDDRMDVDSTPSSPRALSECSSSSEGDLSMAESHIRHQANPNSQVDSQSCIKPSVARALFHEIEMVSLATRKPKIVIQRRKTLSSQSSEESDSGNLYPRATSYLDSLHPSVTNSSAKCCQDDQNLNSAHDHQYRASFSCRLHSHCPSAQSVPRSAVGQTPQCLHVGNKRNASRSPSPKPRRGDQLDTAKKTHSRKRSNDGRCCVWTPDSVHCLGAGGMDGTGSRSPSPRMGQSSKPGRDVPLSPHLGEGRRQLGEGVDGPEFKKRMELMMDWFGDFNDQQKNIVIKRILDQCGLPQMHLLSVAMEPILHQTCPHNCQDLLAWLPASISIYILSFLDPGSFNLHVLLTSRVWYELANEPCLWRRFCTLPTWQMSRATAQKQMINHMLPDGTIHWKKVFGERYCLRRNWLQGTCTVKTFDGHTQGISCVVFDDTRIVSGSSDKTIKVWNIRTNTPWSVLTLAGHSGTVRCLHLEGNTLVSGATDRTIKVWDLSMQSSWSSIACRVTMIGHSDTVRCLKVDEERVVSGSYDQTLKVWNLRTGHCKHTLRGHTAAVLCVQFDDDKIVSGSADNTIKIWNIEGECLKTLIGHMDAVTCLNFTGDKIVSGSLDSDLKFWDMRTGLCVSTLDWTRSEGHTGVIRCLQADHWRIVSAADDKTLKVWSVEDGKRLVTLRNHTDGVTCLQFNDYMIVSGSYDKTVKLWDFSVSSDKWKDVASPMYTIVVLGSRGVGKSALITQYAENRFEEEYYPTIEDNFRKTDEIDGKSCLLDVLDTGSQEEHKSLREGDLSRGQGFVLVFSLTQESSFTDLLETWDRVLQARPGGEVFRGLVRQIVRTTPGSRRGHASIFPVDWQDAKVELAYRYLLQACRK</sequence>
<feature type="compositionally biased region" description="Polar residues" evidence="5">
    <location>
        <begin position="215"/>
        <end position="228"/>
    </location>
</feature>
<feature type="domain" description="F-box" evidence="6">
    <location>
        <begin position="390"/>
        <end position="432"/>
    </location>
</feature>
<feature type="compositionally biased region" description="Polar residues" evidence="5">
    <location>
        <begin position="289"/>
        <end position="302"/>
    </location>
</feature>
<dbReference type="InParanoid" id="C3ZAF5"/>
<dbReference type="InterPro" id="IPR036047">
    <property type="entry name" value="F-box-like_dom_sf"/>
</dbReference>
<dbReference type="AlphaFoldDB" id="C3ZAF5"/>
<feature type="repeat" description="WD" evidence="4">
    <location>
        <begin position="651"/>
        <end position="690"/>
    </location>
</feature>
<name>C3ZAF5_BRAFL</name>
<dbReference type="FunFam" id="2.130.10.10:FF:001203">
    <property type="entry name" value="F-box/WD repeat-containing protein 1A"/>
    <property type="match status" value="2"/>
</dbReference>
<dbReference type="NCBIfam" id="TIGR00231">
    <property type="entry name" value="small_GTP"/>
    <property type="match status" value="1"/>
</dbReference>
<dbReference type="InterPro" id="IPR020472">
    <property type="entry name" value="WD40_PAC1"/>
</dbReference>
<keyword evidence="1 4" id="KW-0853">WD repeat</keyword>
<dbReference type="InterPro" id="IPR036322">
    <property type="entry name" value="WD40_repeat_dom_sf"/>
</dbReference>
<dbReference type="STRING" id="7739.C3ZAF5"/>